<feature type="transmembrane region" description="Helical" evidence="1">
    <location>
        <begin position="685"/>
        <end position="709"/>
    </location>
</feature>
<dbReference type="InterPro" id="IPR012334">
    <property type="entry name" value="Pectin_lyas_fold"/>
</dbReference>
<protein>
    <submittedName>
        <fullName evidence="3">Pectate lyase superfamily protein</fullName>
    </submittedName>
</protein>
<feature type="domain" description="Rhamnogalacturonase A/B/Epimerase-like pectate lyase" evidence="2">
    <location>
        <begin position="69"/>
        <end position="256"/>
    </location>
</feature>
<dbReference type="InterPro" id="IPR011050">
    <property type="entry name" value="Pectin_lyase_fold/virulence"/>
</dbReference>
<dbReference type="RefSeq" id="WP_079472220.1">
    <property type="nucleotide sequence ID" value="NZ_FUZZ01000004.1"/>
</dbReference>
<keyword evidence="1" id="KW-0812">Transmembrane</keyword>
<name>A0A1T5P8T0_9BACT</name>
<evidence type="ECO:0000313" key="3">
    <source>
        <dbReference type="EMBL" id="SKD09076.1"/>
    </source>
</evidence>
<dbReference type="Gene3D" id="2.160.20.10">
    <property type="entry name" value="Single-stranded right-handed beta-helix, Pectin lyase-like"/>
    <property type="match status" value="1"/>
</dbReference>
<dbReference type="EMBL" id="FUZZ01000004">
    <property type="protein sequence ID" value="SKD09076.1"/>
    <property type="molecule type" value="Genomic_DNA"/>
</dbReference>
<keyword evidence="4" id="KW-1185">Reference proteome</keyword>
<dbReference type="InterPro" id="IPR024535">
    <property type="entry name" value="RHGA/B-epi-like_pectate_lyase"/>
</dbReference>
<dbReference type="Proteomes" id="UP000190166">
    <property type="component" value="Unassembled WGS sequence"/>
</dbReference>
<evidence type="ECO:0000256" key="1">
    <source>
        <dbReference type="SAM" id="Phobius"/>
    </source>
</evidence>
<dbReference type="SUPFAM" id="SSF51126">
    <property type="entry name" value="Pectin lyase-like"/>
    <property type="match status" value="1"/>
</dbReference>
<sequence>MTITNISLLETTAGTTANELCNLLGYYTPGDGGGGDFYWQSTNTTGDNRGTIIVVAGAGRWLRVDTNLFNVKWFGAKGNASTDDTVAIQKCIDTAATGRTIYFPKGNYKVTAQINLKTGQTYTGEQGDYGIVDSPTPTILDFTTATGNIHCLNFDATIGATGPTIRNLTLNCGEALTGIRYYSTNYSNCYRPTLQNVDIRLKEIADPAQTCIWWEPVYLGTIDRCLLRGGRIGIKLIGCFMNRIINVTTQQGIYNNGNPPVAAIYTRQTRAGKTGSYIGGRNLIETSEPLIISPDANSVMIDTDGGLIIRDTALEVNNGSSTGTAAKALIWMHKDGTQSPFRSDLLLERGAVLNTAAATGANNGRAQYGILVEAGMFTRIVARGVSFKDNPVVITNAGNTGLATSGTDFQRLDVQGNDFATAYYSEYTGWKPATAYVVGQTVQNGLNVYIVTTAGTSDVAGGPTGTGAGITDGTVIWNFVKENTGPFPLKRYRETNNDVYIVGDARGVKDNQFINANGSTERFGAAWGFFKATVDPGSISDNQSCIKLRYDNAPPYNTPMKATVVLRRLAAGASAGRFSMQCSSSGGTNLLGRWDFSNIPLNEDKQYVVTGFAIPSTMPVADFSAWFRDNANQPLWDNIAVRSVRVEKAATFSGTVTISDMDTFADVTASSFQSSDVTLVSYPNFLLPGTAIISLGLPVVTAGMPLLLINTPYISNRTTSGFTINLFLKPGTGNSVTIPYTITY</sequence>
<dbReference type="GO" id="GO:0016829">
    <property type="term" value="F:lyase activity"/>
    <property type="evidence" value="ECO:0007669"/>
    <property type="project" value="UniProtKB-KW"/>
</dbReference>
<accession>A0A1T5P8T0</accession>
<dbReference type="AlphaFoldDB" id="A0A1T5P8T0"/>
<evidence type="ECO:0000259" key="2">
    <source>
        <dbReference type="Pfam" id="PF12708"/>
    </source>
</evidence>
<keyword evidence="3" id="KW-0456">Lyase</keyword>
<organism evidence="3 4">
    <name type="scientific">Chitinophaga ginsengisegetis</name>
    <dbReference type="NCBI Taxonomy" id="393003"/>
    <lineage>
        <taxon>Bacteria</taxon>
        <taxon>Pseudomonadati</taxon>
        <taxon>Bacteroidota</taxon>
        <taxon>Chitinophagia</taxon>
        <taxon>Chitinophagales</taxon>
        <taxon>Chitinophagaceae</taxon>
        <taxon>Chitinophaga</taxon>
    </lineage>
</organism>
<proteinExistence type="predicted"/>
<reference evidence="3 4" key="1">
    <citation type="submission" date="2017-02" db="EMBL/GenBank/DDBJ databases">
        <authorList>
            <person name="Peterson S.W."/>
        </authorList>
    </citation>
    <scope>NUCLEOTIDE SEQUENCE [LARGE SCALE GENOMIC DNA]</scope>
    <source>
        <strain evidence="3 4">DSM 18108</strain>
    </source>
</reference>
<dbReference type="Pfam" id="PF12708">
    <property type="entry name" value="Pect-lyase_RHGA_epim"/>
    <property type="match status" value="1"/>
</dbReference>
<evidence type="ECO:0000313" key="4">
    <source>
        <dbReference type="Proteomes" id="UP000190166"/>
    </source>
</evidence>
<keyword evidence="1" id="KW-1133">Transmembrane helix</keyword>
<dbReference type="STRING" id="393003.SAMN05660461_4955"/>
<keyword evidence="1" id="KW-0472">Membrane</keyword>
<gene>
    <name evidence="3" type="ORF">SAMN05660461_4955</name>
</gene>